<feature type="compositionally biased region" description="Basic residues" evidence="1">
    <location>
        <begin position="397"/>
        <end position="411"/>
    </location>
</feature>
<dbReference type="SUPFAM" id="SSF48452">
    <property type="entry name" value="TPR-like"/>
    <property type="match status" value="2"/>
</dbReference>
<evidence type="ECO:0000256" key="1">
    <source>
        <dbReference type="SAM" id="MobiDB-lite"/>
    </source>
</evidence>
<sequence length="543" mass="59543">MMQGLQRADIIRGLPALDGRETLYRVTDRVFVHFYRLRQGYQLALKTPPATILDFMLAFYSRAEQKAQAMQHLNAGRPAEARIFADLARGSGAPGTAFNACVLRFGARLQRLARCCGEAMPVPIERILRDLEDRPEDIAHQIDRWKPETPIARAAGAIIAAQALVRLELVAEADERLAQEIAANVDSAAQLLLHVERGVLLFHLSGDRTGAIRCWATAAAALPAELPESLRALALRCRAWVLGQSGRHEEAIATARKAAELAARAGEVGGQAVALRCAAFSLGQSGRHEEAIATAREAAELAARAGEVGGQAETLRHAAFSLGESGRHEEAIATAREAAEMGRACGRGRRTGRSPATCRPFARRLGSALRVRCPRPCGRSPWRNRYRMAGRCNMRHLPRSSRPRTCPHPKPSRLLPVGWTGTRKRRKKIRGPCGRSGSESCSRPRPVRVPGKGWMHCWLLMRTVWLVPTSSTTAPSVRPSHGWRRRKVGRQVSRRRAASCRACFACLPRLAPTALRIPRFRGSSQRSLGIARTQGCCATSRGC</sequence>
<dbReference type="InterPro" id="IPR011990">
    <property type="entry name" value="TPR-like_helical_dom_sf"/>
</dbReference>
<accession>A0A5S4EHQ9</accession>
<reference evidence="2 3" key="1">
    <citation type="submission" date="2019-04" db="EMBL/GenBank/DDBJ databases">
        <title>A novel phosphate-accumulating bacterium identified in bioreactor for phosphate removal from wastewater.</title>
        <authorList>
            <person name="Kotlyarov R.Y."/>
            <person name="Beletsky A.V."/>
            <person name="Kallistova A.Y."/>
            <person name="Dorofeev A.G."/>
            <person name="Nikolaev Y.Y."/>
            <person name="Pimenov N.V."/>
            <person name="Ravin N.V."/>
            <person name="Mardanov A.V."/>
        </authorList>
    </citation>
    <scope>NUCLEOTIDE SEQUENCE [LARGE SCALE GENOMIC DNA]</scope>
    <source>
        <strain evidence="2 3">Bin19</strain>
    </source>
</reference>
<comment type="caution">
    <text evidence="2">The sequence shown here is derived from an EMBL/GenBank/DDBJ whole genome shotgun (WGS) entry which is preliminary data.</text>
</comment>
<dbReference type="Pfam" id="PF13181">
    <property type="entry name" value="TPR_8"/>
    <property type="match status" value="1"/>
</dbReference>
<dbReference type="Gene3D" id="1.25.40.10">
    <property type="entry name" value="Tetratricopeptide repeat domain"/>
    <property type="match status" value="1"/>
</dbReference>
<evidence type="ECO:0000313" key="2">
    <source>
        <dbReference type="EMBL" id="TMQ74789.1"/>
    </source>
</evidence>
<dbReference type="AlphaFoldDB" id="A0A5S4EHQ9"/>
<gene>
    <name evidence="2" type="ORF">ACCUM_3109</name>
</gene>
<dbReference type="OrthoDB" id="6193797at2"/>
<proteinExistence type="predicted"/>
<keyword evidence="3" id="KW-1185">Reference proteome</keyword>
<evidence type="ECO:0000313" key="3">
    <source>
        <dbReference type="Proteomes" id="UP000306324"/>
    </source>
</evidence>
<dbReference type="EMBL" id="SWAD01000151">
    <property type="protein sequence ID" value="TMQ74789.1"/>
    <property type="molecule type" value="Genomic_DNA"/>
</dbReference>
<name>A0A5S4EHQ9_9PROT</name>
<dbReference type="Proteomes" id="UP000306324">
    <property type="component" value="Unassembled WGS sequence"/>
</dbReference>
<evidence type="ECO:0008006" key="4">
    <source>
        <dbReference type="Google" id="ProtNLM"/>
    </source>
</evidence>
<protein>
    <recommendedName>
        <fullName evidence="4">Tetratricopeptide repeat protein</fullName>
    </recommendedName>
</protein>
<organism evidence="2 3">
    <name type="scientific">Candidatus Accumulibacter phosphatis</name>
    <dbReference type="NCBI Taxonomy" id="327160"/>
    <lineage>
        <taxon>Bacteria</taxon>
        <taxon>Pseudomonadati</taxon>
        <taxon>Pseudomonadota</taxon>
        <taxon>Betaproteobacteria</taxon>
        <taxon>Candidatus Accumulibacter</taxon>
    </lineage>
</organism>
<dbReference type="SMART" id="SM00028">
    <property type="entry name" value="TPR"/>
    <property type="match status" value="3"/>
</dbReference>
<feature type="region of interest" description="Disordered" evidence="1">
    <location>
        <begin position="397"/>
        <end position="445"/>
    </location>
</feature>
<dbReference type="InterPro" id="IPR019734">
    <property type="entry name" value="TPR_rpt"/>
</dbReference>